<evidence type="ECO:0000256" key="2">
    <source>
        <dbReference type="SAM" id="SignalP"/>
    </source>
</evidence>
<evidence type="ECO:0000313" key="4">
    <source>
        <dbReference type="Proteomes" id="UP001218188"/>
    </source>
</evidence>
<proteinExistence type="predicted"/>
<evidence type="ECO:0008006" key="5">
    <source>
        <dbReference type="Google" id="ProtNLM"/>
    </source>
</evidence>
<keyword evidence="4" id="KW-1185">Reference proteome</keyword>
<protein>
    <recommendedName>
        <fullName evidence="5">Secreted protein</fullName>
    </recommendedName>
</protein>
<gene>
    <name evidence="3" type="ORF">C8F04DRAFT_87950</name>
</gene>
<feature type="chain" id="PRO_5042203535" description="Secreted protein" evidence="2">
    <location>
        <begin position="18"/>
        <end position="174"/>
    </location>
</feature>
<feature type="signal peptide" evidence="2">
    <location>
        <begin position="1"/>
        <end position="17"/>
    </location>
</feature>
<dbReference type="AlphaFoldDB" id="A0AAD6WWV2"/>
<feature type="region of interest" description="Disordered" evidence="1">
    <location>
        <begin position="140"/>
        <end position="174"/>
    </location>
</feature>
<organism evidence="3 4">
    <name type="scientific">Mycena alexandri</name>
    <dbReference type="NCBI Taxonomy" id="1745969"/>
    <lineage>
        <taxon>Eukaryota</taxon>
        <taxon>Fungi</taxon>
        <taxon>Dikarya</taxon>
        <taxon>Basidiomycota</taxon>
        <taxon>Agaricomycotina</taxon>
        <taxon>Agaricomycetes</taxon>
        <taxon>Agaricomycetidae</taxon>
        <taxon>Agaricales</taxon>
        <taxon>Marasmiineae</taxon>
        <taxon>Mycenaceae</taxon>
        <taxon>Mycena</taxon>
    </lineage>
</organism>
<sequence length="174" mass="18524">MCLLLSFFLLLFFFCIGSPPSSPSHSFAAPHYPSPSPPSCAAPHPHPARAVAVDWGRLTRSRLRCLNCPRCGYVSARGCCVGRVPACGDGGSRLPSPRTIRGLVAGGLATRPLGPRSCIPELCPIALPALPPVRARILTHSPAQKRETPPSHSGQTPFQPRRFNANANTSLDQA</sequence>
<dbReference type="Proteomes" id="UP001218188">
    <property type="component" value="Unassembled WGS sequence"/>
</dbReference>
<keyword evidence="2" id="KW-0732">Signal</keyword>
<name>A0AAD6WWV2_9AGAR</name>
<dbReference type="EMBL" id="JARJCM010000121">
    <property type="protein sequence ID" value="KAJ7027635.1"/>
    <property type="molecule type" value="Genomic_DNA"/>
</dbReference>
<feature type="compositionally biased region" description="Polar residues" evidence="1">
    <location>
        <begin position="165"/>
        <end position="174"/>
    </location>
</feature>
<reference evidence="3" key="1">
    <citation type="submission" date="2023-03" db="EMBL/GenBank/DDBJ databases">
        <title>Massive genome expansion in bonnet fungi (Mycena s.s.) driven by repeated elements and novel gene families across ecological guilds.</title>
        <authorList>
            <consortium name="Lawrence Berkeley National Laboratory"/>
            <person name="Harder C.B."/>
            <person name="Miyauchi S."/>
            <person name="Viragh M."/>
            <person name="Kuo A."/>
            <person name="Thoen E."/>
            <person name="Andreopoulos B."/>
            <person name="Lu D."/>
            <person name="Skrede I."/>
            <person name="Drula E."/>
            <person name="Henrissat B."/>
            <person name="Morin E."/>
            <person name="Kohler A."/>
            <person name="Barry K."/>
            <person name="LaButti K."/>
            <person name="Morin E."/>
            <person name="Salamov A."/>
            <person name="Lipzen A."/>
            <person name="Mereny Z."/>
            <person name="Hegedus B."/>
            <person name="Baldrian P."/>
            <person name="Stursova M."/>
            <person name="Weitz H."/>
            <person name="Taylor A."/>
            <person name="Grigoriev I.V."/>
            <person name="Nagy L.G."/>
            <person name="Martin F."/>
            <person name="Kauserud H."/>
        </authorList>
    </citation>
    <scope>NUCLEOTIDE SEQUENCE</scope>
    <source>
        <strain evidence="3">CBHHK200</strain>
    </source>
</reference>
<evidence type="ECO:0000313" key="3">
    <source>
        <dbReference type="EMBL" id="KAJ7027635.1"/>
    </source>
</evidence>
<accession>A0AAD6WWV2</accession>
<comment type="caution">
    <text evidence="3">The sequence shown here is derived from an EMBL/GenBank/DDBJ whole genome shotgun (WGS) entry which is preliminary data.</text>
</comment>
<evidence type="ECO:0000256" key="1">
    <source>
        <dbReference type="SAM" id="MobiDB-lite"/>
    </source>
</evidence>